<evidence type="ECO:0000256" key="1">
    <source>
        <dbReference type="SAM" id="MobiDB-lite"/>
    </source>
</evidence>
<organism evidence="2 3">
    <name type="scientific">Nannochloropsis gaditana</name>
    <dbReference type="NCBI Taxonomy" id="72520"/>
    <lineage>
        <taxon>Eukaryota</taxon>
        <taxon>Sar</taxon>
        <taxon>Stramenopiles</taxon>
        <taxon>Ochrophyta</taxon>
        <taxon>Eustigmatophyceae</taxon>
        <taxon>Eustigmatales</taxon>
        <taxon>Monodopsidaceae</taxon>
        <taxon>Nannochloropsis</taxon>
    </lineage>
</organism>
<keyword evidence="3" id="KW-1185">Reference proteome</keyword>
<feature type="non-terminal residue" evidence="2">
    <location>
        <position position="1"/>
    </location>
</feature>
<feature type="region of interest" description="Disordered" evidence="1">
    <location>
        <begin position="96"/>
        <end position="122"/>
    </location>
</feature>
<reference evidence="2 3" key="1">
    <citation type="journal article" date="2014" name="Mol. Plant">
        <title>Chromosome Scale Genome Assembly and Transcriptome Profiling of Nannochloropsis gaditana in Nitrogen Depletion.</title>
        <authorList>
            <person name="Corteggiani Carpinelli E."/>
            <person name="Telatin A."/>
            <person name="Vitulo N."/>
            <person name="Forcato C."/>
            <person name="D'Angelo M."/>
            <person name="Schiavon R."/>
            <person name="Vezzi A."/>
            <person name="Giacometti G.M."/>
            <person name="Morosinotto T."/>
            <person name="Valle G."/>
        </authorList>
    </citation>
    <scope>NUCLEOTIDE SEQUENCE [LARGE SCALE GENOMIC DNA]</scope>
    <source>
        <strain evidence="2 3">B-31</strain>
    </source>
</reference>
<gene>
    <name evidence="2" type="ORF">Naga_101840g1</name>
</gene>
<evidence type="ECO:0000313" key="2">
    <source>
        <dbReference type="EMBL" id="EWM30633.1"/>
    </source>
</evidence>
<name>W7U4C2_9STRA</name>
<feature type="region of interest" description="Disordered" evidence="1">
    <location>
        <begin position="1"/>
        <end position="78"/>
    </location>
</feature>
<feature type="compositionally biased region" description="Pro residues" evidence="1">
    <location>
        <begin position="1"/>
        <end position="37"/>
    </location>
</feature>
<proteinExistence type="predicted"/>
<dbReference type="EMBL" id="AZIL01000014">
    <property type="protein sequence ID" value="EWM30633.1"/>
    <property type="molecule type" value="Genomic_DNA"/>
</dbReference>
<accession>W7U4C2</accession>
<comment type="caution">
    <text evidence="2">The sequence shown here is derived from an EMBL/GenBank/DDBJ whole genome shotgun (WGS) entry which is preliminary data.</text>
</comment>
<dbReference type="AlphaFoldDB" id="W7U4C2"/>
<evidence type="ECO:0000313" key="3">
    <source>
        <dbReference type="Proteomes" id="UP000019335"/>
    </source>
</evidence>
<protein>
    <submittedName>
        <fullName evidence="2">Uncharacterized protein</fullName>
    </submittedName>
</protein>
<dbReference type="Proteomes" id="UP000019335">
    <property type="component" value="Chromosome 1"/>
</dbReference>
<sequence length="122" mass="12590">LSSPPPAPRPLPPFLPPPRPSAPPSLPLPPPAPPPSLSPALPSSLPMACGGNALPPPPTDRISRVRISGSGRFQEGEARVRCGRSKGLLLCRGGLWEGGREKGRKGGGTGKGGRLEEEEEKG</sequence>